<organism evidence="1 2">
    <name type="scientific">Citrus sinensis</name>
    <name type="common">Sweet orange</name>
    <name type="synonym">Citrus aurantium var. sinensis</name>
    <dbReference type="NCBI Taxonomy" id="2711"/>
    <lineage>
        <taxon>Eukaryota</taxon>
        <taxon>Viridiplantae</taxon>
        <taxon>Streptophyta</taxon>
        <taxon>Embryophyta</taxon>
        <taxon>Tracheophyta</taxon>
        <taxon>Spermatophyta</taxon>
        <taxon>Magnoliopsida</taxon>
        <taxon>eudicotyledons</taxon>
        <taxon>Gunneridae</taxon>
        <taxon>Pentapetalae</taxon>
        <taxon>rosids</taxon>
        <taxon>malvids</taxon>
        <taxon>Sapindales</taxon>
        <taxon>Rutaceae</taxon>
        <taxon>Aurantioideae</taxon>
        <taxon>Citrus</taxon>
    </lineage>
</organism>
<keyword evidence="2" id="KW-1185">Reference proteome</keyword>
<reference evidence="2" key="1">
    <citation type="journal article" date="2023" name="Hortic. Res.">
        <title>A chromosome-level phased genome enabling allele-level studies in sweet orange: a case study on citrus Huanglongbing tolerance.</title>
        <authorList>
            <person name="Wu B."/>
            <person name="Yu Q."/>
            <person name="Deng Z."/>
            <person name="Duan Y."/>
            <person name="Luo F."/>
            <person name="Gmitter F. Jr."/>
        </authorList>
    </citation>
    <scope>NUCLEOTIDE SEQUENCE [LARGE SCALE GENOMIC DNA]</scope>
    <source>
        <strain evidence="2">cv. Valencia</strain>
    </source>
</reference>
<dbReference type="EMBL" id="CM039170">
    <property type="protein sequence ID" value="KAH9802129.1"/>
    <property type="molecule type" value="Genomic_DNA"/>
</dbReference>
<sequence>MSTPVPAAVSSSIGEARPIAGFHPNLWGHHFLKSSFDFQTIDTTTQEQYDALKQEVRRMITSAVDEISHKLHLIDAVQRLGSAYQFEKEIEDEFQKLANDLGSDSDNLYTVSLRFRLLRQQRVKISCDMFEKFKDDEGKFKASMINNVRGMLSLYEAAHLAVHGEEILDEAIVFTTTHLKSMISRVISNNLVEQIQHALRLPLRKALPRLEARYYLNMYSRDDLHDETLLKFAKLDFNLLQAAHQKELSDMTRWWKDLDIPTKLPYARDRMVEVYFWTLVGVYCEPKYTFGRILVSKIICLISLIDDTFDAYGTFEELTLFTEAVKRWDTNVTDTLPACMKFIYNKLLGVYNEAEEELAKQGRSYGIPYAKQTFEQKRGHIPSAVECYMKQHVVSEEEAEKALWLEIANGWKDLNYEELLNLIAMPLPLLGPVLNLARMSEFIYEDGVDRYTNSYKMKDQVALVLKEPVTF</sequence>
<protein>
    <submittedName>
        <fullName evidence="1">Alpha-humulene/(-)-(E)-beta-caryophyllene synthase</fullName>
    </submittedName>
</protein>
<accession>A0ACB8NX32</accession>
<evidence type="ECO:0000313" key="1">
    <source>
        <dbReference type="EMBL" id="KAH9802129.1"/>
    </source>
</evidence>
<dbReference type="Proteomes" id="UP000829398">
    <property type="component" value="Chromosome 1"/>
</dbReference>
<proteinExistence type="predicted"/>
<evidence type="ECO:0000313" key="2">
    <source>
        <dbReference type="Proteomes" id="UP000829398"/>
    </source>
</evidence>
<gene>
    <name evidence="1" type="ORF">KPL71_001261</name>
</gene>
<comment type="caution">
    <text evidence="1">The sequence shown here is derived from an EMBL/GenBank/DDBJ whole genome shotgun (WGS) entry which is preliminary data.</text>
</comment>
<name>A0ACB8NX32_CITSI</name>